<dbReference type="SUPFAM" id="SSF63491">
    <property type="entry name" value="BAG domain"/>
    <property type="match status" value="1"/>
</dbReference>
<dbReference type="Gene3D" id="1.20.58.120">
    <property type="entry name" value="BAG domain"/>
    <property type="match status" value="1"/>
</dbReference>
<evidence type="ECO:0000259" key="2">
    <source>
        <dbReference type="PROSITE" id="PS51035"/>
    </source>
</evidence>
<evidence type="ECO:0000313" key="4">
    <source>
        <dbReference type="Proteomes" id="UP001342314"/>
    </source>
</evidence>
<feature type="region of interest" description="Disordered" evidence="1">
    <location>
        <begin position="150"/>
        <end position="185"/>
    </location>
</feature>
<feature type="compositionally biased region" description="Acidic residues" evidence="1">
    <location>
        <begin position="458"/>
        <end position="475"/>
    </location>
</feature>
<dbReference type="AlphaFoldDB" id="A0AAV5G9N4"/>
<keyword evidence="4" id="KW-1185">Reference proteome</keyword>
<feature type="region of interest" description="Disordered" evidence="1">
    <location>
        <begin position="194"/>
        <end position="213"/>
    </location>
</feature>
<dbReference type="PROSITE" id="PS51035">
    <property type="entry name" value="BAG"/>
    <property type="match status" value="1"/>
</dbReference>
<reference evidence="3 4" key="1">
    <citation type="submission" date="2021-12" db="EMBL/GenBank/DDBJ databases">
        <title>High titer production of polyol ester of fatty acids by Rhodotorula paludigena BS15 towards product separation-free biomass refinery.</title>
        <authorList>
            <person name="Mano J."/>
            <person name="Ono H."/>
            <person name="Tanaka T."/>
            <person name="Naito K."/>
            <person name="Sushida H."/>
            <person name="Ike M."/>
            <person name="Tokuyasu K."/>
            <person name="Kitaoka M."/>
        </authorList>
    </citation>
    <scope>NUCLEOTIDE SEQUENCE [LARGE SCALE GENOMIC DNA]</scope>
    <source>
        <strain evidence="3 4">BS15</strain>
    </source>
</reference>
<feature type="compositionally biased region" description="Basic and acidic residues" evidence="1">
    <location>
        <begin position="78"/>
        <end position="95"/>
    </location>
</feature>
<sequence length="482" mass="53366">MFAFRPSFDAFLVPTSTFVIHDDHHAQQRARQRALAIKQAEAAELRRRQLLAEQEEYAYRAAVAAEFDRRRRQAAFAREQRRREEDRRRLGEARRARALHHQQRQGVPQQLLELLFHIDPAHHHCDEHADASDESSDDEDDNVEIYHVSPAVEHHDYPAAPATFADPEDVDLADSDSSASSDTEDELVAAALAAAGDSDSDADSDDSTSSAERDHALSTLAALAADFHARQRAFVSPSALVFQPSPAADRLARSPTPPLAFGAPNSAFLGHEEALLALLTRIDAVESHGDADVKRARKELVREIERELSRLDAIKEHAWEEQSGSSASEGDSMDASDDEEAHDQQHDEEQPEVVEILDLASASDSDSDLSLSDSDSLRASSRTIQIPFAAPVSSSAPRSSRRRLPSPAPSADDSDDEPLNHADDEVAAILLEAHKLGERVAELEEYERDQDEMNELVEDGSDSETEMQDQDDEVWDGNWASW</sequence>
<protein>
    <recommendedName>
        <fullName evidence="2">BAG domain-containing protein</fullName>
    </recommendedName>
</protein>
<organism evidence="3 4">
    <name type="scientific">Rhodotorula paludigena</name>
    <dbReference type="NCBI Taxonomy" id="86838"/>
    <lineage>
        <taxon>Eukaryota</taxon>
        <taxon>Fungi</taxon>
        <taxon>Dikarya</taxon>
        <taxon>Basidiomycota</taxon>
        <taxon>Pucciniomycotina</taxon>
        <taxon>Microbotryomycetes</taxon>
        <taxon>Sporidiobolales</taxon>
        <taxon>Sporidiobolaceae</taxon>
        <taxon>Rhodotorula</taxon>
    </lineage>
</organism>
<feature type="region of interest" description="Disordered" evidence="1">
    <location>
        <begin position="458"/>
        <end position="482"/>
    </location>
</feature>
<feature type="compositionally biased region" description="Acidic residues" evidence="1">
    <location>
        <begin position="331"/>
        <end position="341"/>
    </location>
</feature>
<name>A0AAV5G9N4_9BASI</name>
<evidence type="ECO:0000256" key="1">
    <source>
        <dbReference type="SAM" id="MobiDB-lite"/>
    </source>
</evidence>
<gene>
    <name evidence="3" type="ORF">Rhopal_002291-T1</name>
</gene>
<feature type="region of interest" description="Disordered" evidence="1">
    <location>
        <begin position="315"/>
        <end position="423"/>
    </location>
</feature>
<comment type="caution">
    <text evidence="3">The sequence shown here is derived from an EMBL/GenBank/DDBJ whole genome shotgun (WGS) entry which is preliminary data.</text>
</comment>
<dbReference type="Pfam" id="PF02179">
    <property type="entry name" value="BAG"/>
    <property type="match status" value="1"/>
</dbReference>
<accession>A0AAV5G9N4</accession>
<dbReference type="GO" id="GO:0051087">
    <property type="term" value="F:protein-folding chaperone binding"/>
    <property type="evidence" value="ECO:0007669"/>
    <property type="project" value="InterPro"/>
</dbReference>
<feature type="domain" description="BAG" evidence="2">
    <location>
        <begin position="272"/>
        <end position="315"/>
    </location>
</feature>
<dbReference type="InterPro" id="IPR003103">
    <property type="entry name" value="BAG_domain"/>
</dbReference>
<feature type="region of interest" description="Disordered" evidence="1">
    <location>
        <begin position="76"/>
        <end position="106"/>
    </location>
</feature>
<feature type="compositionally biased region" description="Low complexity" evidence="1">
    <location>
        <begin position="353"/>
        <end position="382"/>
    </location>
</feature>
<dbReference type="EMBL" id="BQKY01000004">
    <property type="protein sequence ID" value="GJN89311.1"/>
    <property type="molecule type" value="Genomic_DNA"/>
</dbReference>
<proteinExistence type="predicted"/>
<feature type="compositionally biased region" description="Low complexity" evidence="1">
    <location>
        <begin position="389"/>
        <end position="398"/>
    </location>
</feature>
<evidence type="ECO:0000313" key="3">
    <source>
        <dbReference type="EMBL" id="GJN89311.1"/>
    </source>
</evidence>
<dbReference type="InterPro" id="IPR036533">
    <property type="entry name" value="BAG_dom_sf"/>
</dbReference>
<dbReference type="Proteomes" id="UP001342314">
    <property type="component" value="Unassembled WGS sequence"/>
</dbReference>